<dbReference type="PANTHER" id="PTHR10000:SF8">
    <property type="entry name" value="HAD SUPERFAMILY HYDROLASE-LIKE, TYPE 3"/>
    <property type="match status" value="1"/>
</dbReference>
<keyword evidence="2" id="KW-1185">Reference proteome</keyword>
<dbReference type="Gene3D" id="3.30.1240.10">
    <property type="match status" value="1"/>
</dbReference>
<dbReference type="SUPFAM" id="SSF56784">
    <property type="entry name" value="HAD-like"/>
    <property type="match status" value="1"/>
</dbReference>
<evidence type="ECO:0000313" key="1">
    <source>
        <dbReference type="EMBL" id="GAA1726037.1"/>
    </source>
</evidence>
<dbReference type="Pfam" id="PF08282">
    <property type="entry name" value="Hydrolase_3"/>
    <property type="match status" value="2"/>
</dbReference>
<dbReference type="PANTHER" id="PTHR10000">
    <property type="entry name" value="PHOSPHOSERINE PHOSPHATASE"/>
    <property type="match status" value="1"/>
</dbReference>
<evidence type="ECO:0000313" key="2">
    <source>
        <dbReference type="Proteomes" id="UP001501138"/>
    </source>
</evidence>
<dbReference type="Proteomes" id="UP001501138">
    <property type="component" value="Unassembled WGS sequence"/>
</dbReference>
<organism evidence="1 2">
    <name type="scientific">Isoptericola hypogeus</name>
    <dbReference type="NCBI Taxonomy" id="300179"/>
    <lineage>
        <taxon>Bacteria</taxon>
        <taxon>Bacillati</taxon>
        <taxon>Actinomycetota</taxon>
        <taxon>Actinomycetes</taxon>
        <taxon>Micrococcales</taxon>
        <taxon>Promicromonosporaceae</taxon>
        <taxon>Isoptericola</taxon>
    </lineage>
</organism>
<dbReference type="GO" id="GO:0016787">
    <property type="term" value="F:hydrolase activity"/>
    <property type="evidence" value="ECO:0007669"/>
    <property type="project" value="UniProtKB-KW"/>
</dbReference>
<protein>
    <submittedName>
        <fullName evidence="1">HAD family hydrolase</fullName>
    </submittedName>
</protein>
<gene>
    <name evidence="1" type="ORF">GCM10009809_22400</name>
</gene>
<dbReference type="EMBL" id="BAAAPM010000003">
    <property type="protein sequence ID" value="GAA1726037.1"/>
    <property type="molecule type" value="Genomic_DNA"/>
</dbReference>
<dbReference type="PROSITE" id="PS01229">
    <property type="entry name" value="COF_2"/>
    <property type="match status" value="1"/>
</dbReference>
<proteinExistence type="predicted"/>
<name>A0ABN2JG93_9MICO</name>
<dbReference type="InterPro" id="IPR023214">
    <property type="entry name" value="HAD_sf"/>
</dbReference>
<accession>A0ABN2JG93</accession>
<dbReference type="Gene3D" id="3.40.50.1000">
    <property type="entry name" value="HAD superfamily/HAD-like"/>
    <property type="match status" value="1"/>
</dbReference>
<sequence length="267" mass="28273">MTPHLVALDIDGTLLGYDGGLSPAVGEAVAAVRAAGHHVVLSSGRSLVAMTPVAALLGIDAGWMVSSNGAVTVRLDPDAPNGWELDQVRTFDPGPALRLLREELPGARYAVEDIGIGFRMNALFPDGELDGEHRVVDFEQLWAREVTRVVIRSPEHTPEQFGEMAARIGLDDVTYAVGWTAWMDLAPRGVTKASALERLRGVLGVDPSATVAVGDGHNDVDMLRWAARGVAMGHADDLVRSAADEVTGTIDDDGAAAVLRSLVSRGR</sequence>
<keyword evidence="1" id="KW-0378">Hydrolase</keyword>
<dbReference type="InterPro" id="IPR036412">
    <property type="entry name" value="HAD-like_sf"/>
</dbReference>
<dbReference type="RefSeq" id="WP_344248455.1">
    <property type="nucleotide sequence ID" value="NZ_BAAAPM010000003.1"/>
</dbReference>
<comment type="caution">
    <text evidence="1">The sequence shown here is derived from an EMBL/GenBank/DDBJ whole genome shotgun (WGS) entry which is preliminary data.</text>
</comment>
<reference evidence="1 2" key="1">
    <citation type="journal article" date="2019" name="Int. J. Syst. Evol. Microbiol.">
        <title>The Global Catalogue of Microorganisms (GCM) 10K type strain sequencing project: providing services to taxonomists for standard genome sequencing and annotation.</title>
        <authorList>
            <consortium name="The Broad Institute Genomics Platform"/>
            <consortium name="The Broad Institute Genome Sequencing Center for Infectious Disease"/>
            <person name="Wu L."/>
            <person name="Ma J."/>
        </authorList>
    </citation>
    <scope>NUCLEOTIDE SEQUENCE [LARGE SCALE GENOMIC DNA]</scope>
    <source>
        <strain evidence="1 2">JCM 15589</strain>
    </source>
</reference>